<feature type="transmembrane region" description="Helical" evidence="1">
    <location>
        <begin position="46"/>
        <end position="70"/>
    </location>
</feature>
<keyword evidence="3" id="KW-1185">Reference proteome</keyword>
<feature type="transmembrane region" description="Helical" evidence="1">
    <location>
        <begin position="291"/>
        <end position="313"/>
    </location>
</feature>
<feature type="transmembrane region" description="Helical" evidence="1">
    <location>
        <begin position="260"/>
        <end position="279"/>
    </location>
</feature>
<reference evidence="3" key="1">
    <citation type="submission" date="2017-06" db="EMBL/GenBank/DDBJ databases">
        <authorList>
            <person name="Cremers G."/>
        </authorList>
    </citation>
    <scope>NUCLEOTIDE SEQUENCE [LARGE SCALE GENOMIC DNA]</scope>
</reference>
<dbReference type="GO" id="GO:0016020">
    <property type="term" value="C:membrane"/>
    <property type="evidence" value="ECO:0007669"/>
    <property type="project" value="InterPro"/>
</dbReference>
<feature type="transmembrane region" description="Helical" evidence="1">
    <location>
        <begin position="104"/>
        <end position="128"/>
    </location>
</feature>
<name>A0A284VMY6_9EURY</name>
<dbReference type="GO" id="GO:0015813">
    <property type="term" value="P:L-glutamate transmembrane transport"/>
    <property type="evidence" value="ECO:0007669"/>
    <property type="project" value="InterPro"/>
</dbReference>
<sequence length="415" mass="45144">MDFDINDRILTLNLDMIQTVALASLILFLGYFLIRKWKVLNRFAIPAPVVGGLTFAIFAFIFRLTGLFAFQFDTTLLSPFLIAFFTSIGLGASFSLLKVGGRQIIFFWVLASFLAIFQNVVGVFMAMLMGVDPFLGLIAGSVTMTGGHGTGLAFGPIFEILGLKGATTCCMASATFGLIAGGLIGGPVGIYLINKKMLEKHENKIPLKKEVMVESMDKMAAEKEEAAGLSAYQFLKYMTIILLCMWLGSIVSKGFESRGITLPAYIGAMLIAAALRNLFDYSKILKISQNYVELLGSIALSLFLSMALMNLKLWELLDLAAPMLIILFIQVTLMALYAIFITFQVMGRDYDAAVMASGHCGFGLGATPTAIANMRALVEKFGPAPRAFLVIPIVGAFFVDFSNAIIITFFANVLK</sequence>
<dbReference type="AlphaFoldDB" id="A0A284VMY6"/>
<keyword evidence="1" id="KW-0472">Membrane</keyword>
<dbReference type="NCBIfam" id="TIGR00210">
    <property type="entry name" value="gltS"/>
    <property type="match status" value="1"/>
</dbReference>
<feature type="transmembrane region" description="Helical" evidence="1">
    <location>
        <begin position="76"/>
        <end position="97"/>
    </location>
</feature>
<keyword evidence="1" id="KW-0812">Transmembrane</keyword>
<protein>
    <submittedName>
        <fullName evidence="2">Sodium/glutamate symport carrier protein</fullName>
    </submittedName>
</protein>
<gene>
    <name evidence="2" type="primary">gltS</name>
    <name evidence="2" type="ORF">MNV_190008</name>
</gene>
<dbReference type="Proteomes" id="UP000218615">
    <property type="component" value="Unassembled WGS sequence"/>
</dbReference>
<accession>A0A284VMY6</accession>
<dbReference type="PANTHER" id="PTHR36178">
    <property type="entry name" value="SLR0625 PROTEIN"/>
    <property type="match status" value="1"/>
</dbReference>
<dbReference type="GO" id="GO:0015501">
    <property type="term" value="F:glutamate:sodium symporter activity"/>
    <property type="evidence" value="ECO:0007669"/>
    <property type="project" value="InterPro"/>
</dbReference>
<evidence type="ECO:0000313" key="3">
    <source>
        <dbReference type="Proteomes" id="UP000218615"/>
    </source>
</evidence>
<evidence type="ECO:0000313" key="2">
    <source>
        <dbReference type="EMBL" id="SNQ60569.1"/>
    </source>
</evidence>
<dbReference type="InterPro" id="IPR004445">
    <property type="entry name" value="GltS"/>
</dbReference>
<feature type="transmembrane region" description="Helical" evidence="1">
    <location>
        <begin position="171"/>
        <end position="193"/>
    </location>
</feature>
<dbReference type="EMBL" id="FZMP01000101">
    <property type="protein sequence ID" value="SNQ60569.1"/>
    <property type="molecule type" value="Genomic_DNA"/>
</dbReference>
<keyword evidence="1" id="KW-1133">Transmembrane helix</keyword>
<feature type="transmembrane region" description="Helical" evidence="1">
    <location>
        <begin position="391"/>
        <end position="414"/>
    </location>
</feature>
<dbReference type="RefSeq" id="WP_096204971.1">
    <property type="nucleotide sequence ID" value="NZ_FZMP01000101.1"/>
</dbReference>
<evidence type="ECO:0000256" key="1">
    <source>
        <dbReference type="SAM" id="Phobius"/>
    </source>
</evidence>
<dbReference type="PANTHER" id="PTHR36178:SF1">
    <property type="entry name" value="SODIUM_GLUTAMATE SYMPORTER"/>
    <property type="match status" value="1"/>
</dbReference>
<dbReference type="OrthoDB" id="380068at2157"/>
<dbReference type="Pfam" id="PF03616">
    <property type="entry name" value="Glt_symporter"/>
    <property type="match status" value="1"/>
</dbReference>
<feature type="transmembrane region" description="Helical" evidence="1">
    <location>
        <begin position="319"/>
        <end position="340"/>
    </location>
</feature>
<organism evidence="2 3">
    <name type="scientific">Candidatus Methanoperedens nitratireducens</name>
    <dbReference type="NCBI Taxonomy" id="1392998"/>
    <lineage>
        <taxon>Archaea</taxon>
        <taxon>Methanobacteriati</taxon>
        <taxon>Methanobacteriota</taxon>
        <taxon>Stenosarchaea group</taxon>
        <taxon>Methanomicrobia</taxon>
        <taxon>Methanosarcinales</taxon>
        <taxon>ANME-2 cluster</taxon>
        <taxon>Candidatus Methanoperedentaceae</taxon>
        <taxon>Candidatus Methanoperedens</taxon>
    </lineage>
</organism>
<feature type="transmembrane region" description="Helical" evidence="1">
    <location>
        <begin position="226"/>
        <end position="248"/>
    </location>
</feature>
<proteinExistence type="inferred from homology"/>
<feature type="transmembrane region" description="Helical" evidence="1">
    <location>
        <begin position="16"/>
        <end position="34"/>
    </location>
</feature>
<dbReference type="HAMAP" id="MF_02062">
    <property type="entry name" value="GltS"/>
    <property type="match status" value="1"/>
</dbReference>
<feature type="transmembrane region" description="Helical" evidence="1">
    <location>
        <begin position="352"/>
        <end position="371"/>
    </location>
</feature>